<proteinExistence type="predicted"/>
<gene>
    <name evidence="1" type="ORF">BpHYR1_005474</name>
</gene>
<evidence type="ECO:0000313" key="2">
    <source>
        <dbReference type="Proteomes" id="UP000276133"/>
    </source>
</evidence>
<name>A0A3M7S2T4_BRAPC</name>
<protein>
    <submittedName>
        <fullName evidence="1">Uncharacterized protein</fullName>
    </submittedName>
</protein>
<evidence type="ECO:0000313" key="1">
    <source>
        <dbReference type="EMBL" id="RNA30126.1"/>
    </source>
</evidence>
<sequence length="115" mass="13312">MKLTVIITKEFENLLTFALLRRQIKKIRNPDDDNLDNEFDCVESQLDDINFQTSKYYESKEAFSFGLKIGDGSEESHFIANCTSLKLLESITITNSSITNKGVYYVDARFKIRKK</sequence>
<accession>A0A3M7S2T4</accession>
<comment type="caution">
    <text evidence="1">The sequence shown here is derived from an EMBL/GenBank/DDBJ whole genome shotgun (WGS) entry which is preliminary data.</text>
</comment>
<dbReference type="AlphaFoldDB" id="A0A3M7S2T4"/>
<dbReference type="EMBL" id="REGN01002122">
    <property type="protein sequence ID" value="RNA30126.1"/>
    <property type="molecule type" value="Genomic_DNA"/>
</dbReference>
<organism evidence="1 2">
    <name type="scientific">Brachionus plicatilis</name>
    <name type="common">Marine rotifer</name>
    <name type="synonym">Brachionus muelleri</name>
    <dbReference type="NCBI Taxonomy" id="10195"/>
    <lineage>
        <taxon>Eukaryota</taxon>
        <taxon>Metazoa</taxon>
        <taxon>Spiralia</taxon>
        <taxon>Gnathifera</taxon>
        <taxon>Rotifera</taxon>
        <taxon>Eurotatoria</taxon>
        <taxon>Monogononta</taxon>
        <taxon>Pseudotrocha</taxon>
        <taxon>Ploima</taxon>
        <taxon>Brachionidae</taxon>
        <taxon>Brachionus</taxon>
    </lineage>
</organism>
<keyword evidence="2" id="KW-1185">Reference proteome</keyword>
<dbReference type="Proteomes" id="UP000276133">
    <property type="component" value="Unassembled WGS sequence"/>
</dbReference>
<reference evidence="1 2" key="1">
    <citation type="journal article" date="2018" name="Sci. Rep.">
        <title>Genomic signatures of local adaptation to the degree of environmental predictability in rotifers.</title>
        <authorList>
            <person name="Franch-Gras L."/>
            <person name="Hahn C."/>
            <person name="Garcia-Roger E.M."/>
            <person name="Carmona M.J."/>
            <person name="Serra M."/>
            <person name="Gomez A."/>
        </authorList>
    </citation>
    <scope>NUCLEOTIDE SEQUENCE [LARGE SCALE GENOMIC DNA]</scope>
    <source>
        <strain evidence="1">HYR1</strain>
    </source>
</reference>